<dbReference type="AlphaFoldDB" id="A0A100WJX2"/>
<gene>
    <name evidence="1" type="ORF">RMCC_6244</name>
</gene>
<name>A0A100WJX2_MYCCR</name>
<evidence type="ECO:0000313" key="2">
    <source>
        <dbReference type="Proteomes" id="UP000069443"/>
    </source>
</evidence>
<protein>
    <submittedName>
        <fullName evidence="1">Uncharacterized protein</fullName>
    </submittedName>
</protein>
<reference evidence="2" key="2">
    <citation type="submission" date="2016-02" db="EMBL/GenBank/DDBJ databases">
        <title>Draft genome sequence of five rapidly growing Mycobacterium species.</title>
        <authorList>
            <person name="Katahira K."/>
            <person name="Gotou Y."/>
            <person name="Iida K."/>
            <person name="Ogura Y."/>
            <person name="Hayashi T."/>
        </authorList>
    </citation>
    <scope>NUCLEOTIDE SEQUENCE [LARGE SCALE GENOMIC DNA]</scope>
    <source>
        <strain evidence="2">JCM15298</strain>
    </source>
</reference>
<organism evidence="1 2">
    <name type="scientific">Mycolicibacterium canariasense</name>
    <name type="common">Mycobacterium canariasense</name>
    <dbReference type="NCBI Taxonomy" id="228230"/>
    <lineage>
        <taxon>Bacteria</taxon>
        <taxon>Bacillati</taxon>
        <taxon>Actinomycetota</taxon>
        <taxon>Actinomycetes</taxon>
        <taxon>Mycobacteriales</taxon>
        <taxon>Mycobacteriaceae</taxon>
        <taxon>Mycolicibacterium</taxon>
    </lineage>
</organism>
<dbReference type="Proteomes" id="UP000069443">
    <property type="component" value="Unassembled WGS sequence"/>
</dbReference>
<comment type="caution">
    <text evidence="1">The sequence shown here is derived from an EMBL/GenBank/DDBJ whole genome shotgun (WGS) entry which is preliminary data.</text>
</comment>
<accession>A0A100WJX2</accession>
<dbReference type="EMBL" id="BCSY01000131">
    <property type="protein sequence ID" value="GAS99279.1"/>
    <property type="molecule type" value="Genomic_DNA"/>
</dbReference>
<keyword evidence="2" id="KW-1185">Reference proteome</keyword>
<sequence>MTANRRWSPIGTPQRHYRLDQHVTADDGERYHDVVIIDGFGITYAYAAYPDGEVASWWTLAELDGSDTAVLSAIGFRIGERAQISA</sequence>
<proteinExistence type="predicted"/>
<reference evidence="2" key="1">
    <citation type="journal article" date="2016" name="Genome Announc.">
        <title>Draft Genome Sequences of Five Rapidly Growing Mycobacterium Species, M. thermoresistibile, M. fortuitum subsp. acetamidolyticum, M. canariasense, M. brisbanense, and M. novocastrense.</title>
        <authorList>
            <person name="Katahira K."/>
            <person name="Ogura Y."/>
            <person name="Gotoh Y."/>
            <person name="Hayashi T."/>
        </authorList>
    </citation>
    <scope>NUCLEOTIDE SEQUENCE [LARGE SCALE GENOMIC DNA]</scope>
    <source>
        <strain evidence="2">JCM15298</strain>
    </source>
</reference>
<dbReference type="RefSeq" id="WP_036377582.1">
    <property type="nucleotide sequence ID" value="NZ_BCSY01000131.1"/>
</dbReference>
<evidence type="ECO:0000313" key="1">
    <source>
        <dbReference type="EMBL" id="GAS99279.1"/>
    </source>
</evidence>